<proteinExistence type="predicted"/>
<evidence type="ECO:0000313" key="2">
    <source>
        <dbReference type="Proteomes" id="UP000009352"/>
    </source>
</evidence>
<name>A0AB33XQT9_LACRH</name>
<organism evidence="1 2">
    <name type="scientific">Lacticaseibacillus rhamnosus LRHMDP3</name>
    <dbReference type="NCBI Taxonomy" id="1203259"/>
    <lineage>
        <taxon>Bacteria</taxon>
        <taxon>Bacillati</taxon>
        <taxon>Bacillota</taxon>
        <taxon>Bacilli</taxon>
        <taxon>Lactobacillales</taxon>
        <taxon>Lactobacillaceae</taxon>
        <taxon>Lacticaseibacillus</taxon>
    </lineage>
</organism>
<accession>A0AB33XQT9</accession>
<dbReference type="AntiFam" id="ANF00267">
    <property type="entry name" value="DNA repeat translations related to WP_015765070.1"/>
</dbReference>
<reference evidence="1 2" key="1">
    <citation type="journal article" date="2013" name="Genome Announc.">
        <title>Draft Genome Sequence of Staphylococcus simulans UMC-CNS-990, Isolated from a Case of Chronic Bovine Mastitis.</title>
        <authorList>
            <person name="Calcutt M.J."/>
            <person name="Foecking M.F."/>
            <person name="Hsieh H.Y."/>
            <person name="Perry J."/>
            <person name="Stewart G.C."/>
            <person name="Middleton J.R."/>
        </authorList>
    </citation>
    <scope>NUCLEOTIDE SEQUENCE [LARGE SCALE GENOMIC DNA]</scope>
    <source>
        <strain evidence="1 2">LRHMDP3</strain>
    </source>
</reference>
<dbReference type="NCBIfam" id="NF040517">
    <property type="entry name" value="Lacto_Palin_RP2"/>
    <property type="match status" value="1"/>
</dbReference>
<comment type="caution">
    <text evidence="1">The sequence shown here is derived from an EMBL/GenBank/DDBJ whole genome shotgun (WGS) entry which is preliminary data.</text>
</comment>
<dbReference type="EMBL" id="AMQX01000022">
    <property type="protein sequence ID" value="EKS48731.1"/>
    <property type="molecule type" value="Genomic_DNA"/>
</dbReference>
<evidence type="ECO:0000313" key="1">
    <source>
        <dbReference type="EMBL" id="EKS48731.1"/>
    </source>
</evidence>
<sequence>MAKTGPSRLRPLTLRSLTAPARAYQKSQSTSAFKKTGYLGLLNPHQ</sequence>
<protein>
    <submittedName>
        <fullName evidence="1">Uncharacterized protein</fullName>
    </submittedName>
</protein>
<dbReference type="AlphaFoldDB" id="A0AB33XQT9"/>
<dbReference type="Proteomes" id="UP000009352">
    <property type="component" value="Unassembled WGS sequence"/>
</dbReference>
<gene>
    <name evidence="1" type="ORF">LRHMDP3_2728</name>
</gene>